<dbReference type="Gene3D" id="3.40.190.10">
    <property type="entry name" value="Periplasmic binding protein-like II"/>
    <property type="match status" value="2"/>
</dbReference>
<dbReference type="GO" id="GO:0003677">
    <property type="term" value="F:DNA binding"/>
    <property type="evidence" value="ECO:0007669"/>
    <property type="project" value="UniProtKB-KW"/>
</dbReference>
<proteinExistence type="inferred from homology"/>
<keyword evidence="2" id="KW-0805">Transcription regulation</keyword>
<protein>
    <submittedName>
        <fullName evidence="6">LysR family transcriptional regulator</fullName>
    </submittedName>
</protein>
<dbReference type="InterPro" id="IPR036388">
    <property type="entry name" value="WH-like_DNA-bd_sf"/>
</dbReference>
<dbReference type="InterPro" id="IPR050176">
    <property type="entry name" value="LTTR"/>
</dbReference>
<dbReference type="SUPFAM" id="SSF53850">
    <property type="entry name" value="Periplasmic binding protein-like II"/>
    <property type="match status" value="1"/>
</dbReference>
<gene>
    <name evidence="6" type="ORF">ASILVAE211_01545</name>
</gene>
<keyword evidence="4" id="KW-0804">Transcription</keyword>
<evidence type="ECO:0000256" key="4">
    <source>
        <dbReference type="ARBA" id="ARBA00023163"/>
    </source>
</evidence>
<dbReference type="InterPro" id="IPR036390">
    <property type="entry name" value="WH_DNA-bd_sf"/>
</dbReference>
<dbReference type="PANTHER" id="PTHR30579">
    <property type="entry name" value="TRANSCRIPTIONAL REGULATOR"/>
    <property type="match status" value="1"/>
</dbReference>
<evidence type="ECO:0000313" key="7">
    <source>
        <dbReference type="Proteomes" id="UP000708298"/>
    </source>
</evidence>
<organism evidence="6 7">
    <name type="scientific">Acidisoma silvae</name>
    <dbReference type="NCBI Taxonomy" id="2802396"/>
    <lineage>
        <taxon>Bacteria</taxon>
        <taxon>Pseudomonadati</taxon>
        <taxon>Pseudomonadota</taxon>
        <taxon>Alphaproteobacteria</taxon>
        <taxon>Acetobacterales</taxon>
        <taxon>Acidocellaceae</taxon>
        <taxon>Acidisoma</taxon>
    </lineage>
</organism>
<accession>A0A963YND1</accession>
<evidence type="ECO:0000259" key="5">
    <source>
        <dbReference type="PROSITE" id="PS50931"/>
    </source>
</evidence>
<evidence type="ECO:0000256" key="1">
    <source>
        <dbReference type="ARBA" id="ARBA00009437"/>
    </source>
</evidence>
<feature type="domain" description="HTH lysR-type" evidence="5">
    <location>
        <begin position="11"/>
        <end position="69"/>
    </location>
</feature>
<dbReference type="Gene3D" id="1.10.10.10">
    <property type="entry name" value="Winged helix-like DNA-binding domain superfamily/Winged helix DNA-binding domain"/>
    <property type="match status" value="1"/>
</dbReference>
<comment type="similarity">
    <text evidence="1">Belongs to the LysR transcriptional regulatory family.</text>
</comment>
<keyword evidence="3" id="KW-0238">DNA-binding</keyword>
<dbReference type="GO" id="GO:0003700">
    <property type="term" value="F:DNA-binding transcription factor activity"/>
    <property type="evidence" value="ECO:0007669"/>
    <property type="project" value="InterPro"/>
</dbReference>
<evidence type="ECO:0000256" key="3">
    <source>
        <dbReference type="ARBA" id="ARBA00023125"/>
    </source>
</evidence>
<evidence type="ECO:0000256" key="2">
    <source>
        <dbReference type="ARBA" id="ARBA00023015"/>
    </source>
</evidence>
<dbReference type="Proteomes" id="UP000708298">
    <property type="component" value="Unassembled WGS sequence"/>
</dbReference>
<dbReference type="InterPro" id="IPR000847">
    <property type="entry name" value="LysR_HTH_N"/>
</dbReference>
<reference evidence="6" key="1">
    <citation type="journal article" date="2021" name="Microorganisms">
        <title>Acidisoma silvae sp. nov. and Acidisomacellulosilytica sp. nov., Two Acidophilic Bacteria Isolated from Decaying Wood, Hydrolyzing Cellulose and Producing Poly-3-hydroxybutyrate.</title>
        <authorList>
            <person name="Mieszkin S."/>
            <person name="Pouder E."/>
            <person name="Uroz S."/>
            <person name="Simon-Colin C."/>
            <person name="Alain K."/>
        </authorList>
    </citation>
    <scope>NUCLEOTIDE SEQUENCE</scope>
    <source>
        <strain evidence="6">HW T2.11</strain>
    </source>
</reference>
<dbReference type="PROSITE" id="PS50931">
    <property type="entry name" value="HTH_LYSR"/>
    <property type="match status" value="1"/>
</dbReference>
<reference evidence="6" key="2">
    <citation type="submission" date="2021-01" db="EMBL/GenBank/DDBJ databases">
        <authorList>
            <person name="Mieszkin S."/>
            <person name="Pouder E."/>
            <person name="Alain K."/>
        </authorList>
    </citation>
    <scope>NUCLEOTIDE SEQUENCE</scope>
    <source>
        <strain evidence="6">HW T2.11</strain>
    </source>
</reference>
<name>A0A963YND1_9PROT</name>
<dbReference type="PRINTS" id="PR00039">
    <property type="entry name" value="HTHLYSR"/>
</dbReference>
<dbReference type="PANTHER" id="PTHR30579:SF7">
    <property type="entry name" value="HTH-TYPE TRANSCRIPTIONAL REGULATOR LRHA-RELATED"/>
    <property type="match status" value="1"/>
</dbReference>
<evidence type="ECO:0000313" key="6">
    <source>
        <dbReference type="EMBL" id="MCB8873848.1"/>
    </source>
</evidence>
<dbReference type="AlphaFoldDB" id="A0A963YND1"/>
<dbReference type="EMBL" id="JAESVB010000001">
    <property type="protein sequence ID" value="MCB8873848.1"/>
    <property type="molecule type" value="Genomic_DNA"/>
</dbReference>
<dbReference type="InterPro" id="IPR005119">
    <property type="entry name" value="LysR_subst-bd"/>
</dbReference>
<dbReference type="Pfam" id="PF00126">
    <property type="entry name" value="HTH_1"/>
    <property type="match status" value="1"/>
</dbReference>
<keyword evidence="7" id="KW-1185">Reference proteome</keyword>
<comment type="caution">
    <text evidence="6">The sequence shown here is derived from an EMBL/GenBank/DDBJ whole genome shotgun (WGS) entry which is preliminary data.</text>
</comment>
<dbReference type="SUPFAM" id="SSF46785">
    <property type="entry name" value="Winged helix' DNA-binding domain"/>
    <property type="match status" value="1"/>
</dbReference>
<sequence length="302" mass="33101">MLMAMLRPATLDPDLLRAFVLIAEERSFTRAAQMVGRTQSAVSMQVQRLEGILGQQLFHRGRGGQVDQTRHGQFLLDRAREMLALNDDIWRTFHQPSVSGQVRLGVPDDYALRFLPRVLMRFAEVHPDVEVDVVCAPSKELIPRLRTGELDLALVSEGDTAAGMGGEPLWTGPLVWIGSDRHATHKMDPLPLALSDPSCCWRLSAIQALETTGRRFRVAYTSSAQTGTLAPVMAGLAITMSPATALPEGVRVLGPEDGLPPLPNFQVLMLRAREARQPVTDALADYISETFAREAVKSSQAA</sequence>
<dbReference type="Pfam" id="PF03466">
    <property type="entry name" value="LysR_substrate"/>
    <property type="match status" value="1"/>
</dbReference>